<dbReference type="Gramene" id="OBART06G00150.1">
    <property type="protein sequence ID" value="OBART06G00150.1"/>
    <property type="gene ID" value="OBART06G00150"/>
</dbReference>
<dbReference type="HOGENOM" id="CLU_1549933_0_0_1"/>
<evidence type="ECO:0000313" key="2">
    <source>
        <dbReference type="EnsemblPlants" id="OBART06G00150.1"/>
    </source>
</evidence>
<reference evidence="2" key="1">
    <citation type="journal article" date="2009" name="Rice">
        <title>De Novo Next Generation Sequencing of Plant Genomes.</title>
        <authorList>
            <person name="Rounsley S."/>
            <person name="Marri P.R."/>
            <person name="Yu Y."/>
            <person name="He R."/>
            <person name="Sisneros N."/>
            <person name="Goicoechea J.L."/>
            <person name="Lee S.J."/>
            <person name="Angelova A."/>
            <person name="Kudrna D."/>
            <person name="Luo M."/>
            <person name="Affourtit J."/>
            <person name="Desany B."/>
            <person name="Knight J."/>
            <person name="Niazi F."/>
            <person name="Egholm M."/>
            <person name="Wing R.A."/>
        </authorList>
    </citation>
    <scope>NUCLEOTIDE SEQUENCE [LARGE SCALE GENOMIC DNA]</scope>
    <source>
        <strain evidence="2">cv. IRGC 105608</strain>
    </source>
</reference>
<name>A0A0D3GBS7_9ORYZ</name>
<dbReference type="PaxDb" id="65489-OBART06G00150.1"/>
<organism evidence="2">
    <name type="scientific">Oryza barthii</name>
    <dbReference type="NCBI Taxonomy" id="65489"/>
    <lineage>
        <taxon>Eukaryota</taxon>
        <taxon>Viridiplantae</taxon>
        <taxon>Streptophyta</taxon>
        <taxon>Embryophyta</taxon>
        <taxon>Tracheophyta</taxon>
        <taxon>Spermatophyta</taxon>
        <taxon>Magnoliopsida</taxon>
        <taxon>Liliopsida</taxon>
        <taxon>Poales</taxon>
        <taxon>Poaceae</taxon>
        <taxon>BOP clade</taxon>
        <taxon>Oryzoideae</taxon>
        <taxon>Oryzeae</taxon>
        <taxon>Oryzinae</taxon>
        <taxon>Oryza</taxon>
    </lineage>
</organism>
<evidence type="ECO:0000313" key="3">
    <source>
        <dbReference type="Proteomes" id="UP000026960"/>
    </source>
</evidence>
<dbReference type="EnsemblPlants" id="OBART06G00150.1">
    <property type="protein sequence ID" value="OBART06G00150.1"/>
    <property type="gene ID" value="OBART06G00150"/>
</dbReference>
<reference evidence="2" key="2">
    <citation type="submission" date="2015-03" db="UniProtKB">
        <authorList>
            <consortium name="EnsemblPlants"/>
        </authorList>
    </citation>
    <scope>IDENTIFICATION</scope>
</reference>
<accession>A0A0D3GBS7</accession>
<dbReference type="AlphaFoldDB" id="A0A0D3GBS7"/>
<feature type="region of interest" description="Disordered" evidence="1">
    <location>
        <begin position="73"/>
        <end position="119"/>
    </location>
</feature>
<keyword evidence="3" id="KW-1185">Reference proteome</keyword>
<feature type="compositionally biased region" description="Low complexity" evidence="1">
    <location>
        <begin position="74"/>
        <end position="87"/>
    </location>
</feature>
<proteinExistence type="predicted"/>
<dbReference type="Proteomes" id="UP000026960">
    <property type="component" value="Chromosome 6"/>
</dbReference>
<protein>
    <submittedName>
        <fullName evidence="2">Uncharacterized protein</fullName>
    </submittedName>
</protein>
<evidence type="ECO:0000256" key="1">
    <source>
        <dbReference type="SAM" id="MobiDB-lite"/>
    </source>
</evidence>
<sequence>MKSRGGWWGGTSAGRQRSWVGVATVSVVVRSKSPMRRGWAGRRGWKGSWVTEGLIRLRARGAVKGVPESCSAVPAGRPAGCSARAGASPPPPPTTSCCPAPTDIRTPTPPSPAAHSAPRGLPLPWPWPLAGGEGEGQHNCLSPSFSFRRLLLSCISLFFSPSVYILQSTTPPK</sequence>